<dbReference type="Gene3D" id="3.90.550.10">
    <property type="entry name" value="Spore Coat Polysaccharide Biosynthesis Protein SpsA, Chain A"/>
    <property type="match status" value="1"/>
</dbReference>
<dbReference type="PANTHER" id="PTHR43179">
    <property type="entry name" value="RHAMNOSYLTRANSFERASE WBBL"/>
    <property type="match status" value="1"/>
</dbReference>
<organism evidence="1 2">
    <name type="scientific">Silvimonas terrae</name>
    <dbReference type="NCBI Taxonomy" id="300266"/>
    <lineage>
        <taxon>Bacteria</taxon>
        <taxon>Pseudomonadati</taxon>
        <taxon>Pseudomonadota</taxon>
        <taxon>Betaproteobacteria</taxon>
        <taxon>Neisseriales</taxon>
        <taxon>Chitinibacteraceae</taxon>
        <taxon>Silvimonas</taxon>
    </lineage>
</organism>
<comment type="caution">
    <text evidence="1">The sequence shown here is derived from an EMBL/GenBank/DDBJ whole genome shotgun (WGS) entry which is preliminary data.</text>
</comment>
<dbReference type="EMBL" id="JACHHN010000006">
    <property type="protein sequence ID" value="MBB5192446.1"/>
    <property type="molecule type" value="Genomic_DNA"/>
</dbReference>
<dbReference type="Proteomes" id="UP000543030">
    <property type="component" value="Unassembled WGS sequence"/>
</dbReference>
<reference evidence="1 2" key="1">
    <citation type="submission" date="2020-08" db="EMBL/GenBank/DDBJ databases">
        <title>Genomic Encyclopedia of Type Strains, Phase IV (KMG-IV): sequencing the most valuable type-strain genomes for metagenomic binning, comparative biology and taxonomic classification.</title>
        <authorList>
            <person name="Goeker M."/>
        </authorList>
    </citation>
    <scope>NUCLEOTIDE SEQUENCE [LARGE SCALE GENOMIC DNA]</scope>
    <source>
        <strain evidence="1 2">DSM 18233</strain>
    </source>
</reference>
<evidence type="ECO:0000313" key="1">
    <source>
        <dbReference type="EMBL" id="MBB5192446.1"/>
    </source>
</evidence>
<dbReference type="AlphaFoldDB" id="A0A840RJG4"/>
<name>A0A840RJG4_9NEIS</name>
<evidence type="ECO:0000313" key="2">
    <source>
        <dbReference type="Proteomes" id="UP000543030"/>
    </source>
</evidence>
<keyword evidence="2" id="KW-1185">Reference proteome</keyword>
<gene>
    <name evidence="1" type="ORF">HNQ50_003187</name>
</gene>
<dbReference type="RefSeq" id="WP_184102109.1">
    <property type="nucleotide sequence ID" value="NZ_JACHHN010000006.1"/>
</dbReference>
<proteinExistence type="predicted"/>
<accession>A0A840RJG4</accession>
<dbReference type="SUPFAM" id="SSF53448">
    <property type="entry name" value="Nucleotide-diphospho-sugar transferases"/>
    <property type="match status" value="1"/>
</dbReference>
<protein>
    <recommendedName>
        <fullName evidence="3">Glycosyltransferase 2-like domain-containing protein</fullName>
    </recommendedName>
</protein>
<dbReference type="InterPro" id="IPR029044">
    <property type="entry name" value="Nucleotide-diphossugar_trans"/>
</dbReference>
<sequence length="272" mass="30877">MVVLQEHVKRTGPALRATTNVALVVYRTPVAELRSLFDLLERTPEVAAIAIFDNGIDPALEVEVLGRGWIYQTAGRNIGFGSAHNRLFEALRSQSDAAFHLLLNPDIGWTVNPVTGLTAYLVAHARTGAVMPDVISPTGERQFLAKRLPTPLGLICRRFLPAKWTRKTMAHYELRDWSFEGSRTVPIVSGCFMLLRSEAFLEVGGFDEGYFLYLEDYDLCRRLTHRQWDLAIETAAQVVHAHNRTSYSLGRPLWWHIRSAIRYFRRWGINGL</sequence>
<evidence type="ECO:0008006" key="3">
    <source>
        <dbReference type="Google" id="ProtNLM"/>
    </source>
</evidence>
<dbReference type="PANTHER" id="PTHR43179:SF10">
    <property type="entry name" value="GLYCOSYL TRANSFERASE"/>
    <property type="match status" value="1"/>
</dbReference>